<gene>
    <name evidence="1" type="ORF">H5985_04835</name>
</gene>
<keyword evidence="2" id="KW-1185">Reference proteome</keyword>
<evidence type="ECO:0000313" key="2">
    <source>
        <dbReference type="Proteomes" id="UP000777002"/>
    </source>
</evidence>
<proteinExistence type="predicted"/>
<protein>
    <submittedName>
        <fullName evidence="1">Uncharacterized protein</fullName>
    </submittedName>
</protein>
<dbReference type="RefSeq" id="WP_205050182.1">
    <property type="nucleotide sequence ID" value="NZ_JACJKX010000007.1"/>
</dbReference>
<accession>A0ABS2GT27</accession>
<name>A0ABS2GT27_9BURK</name>
<comment type="caution">
    <text evidence="1">The sequence shown here is derived from an EMBL/GenBank/DDBJ whole genome shotgun (WGS) entry which is preliminary data.</text>
</comment>
<dbReference type="Proteomes" id="UP000777002">
    <property type="component" value="Unassembled WGS sequence"/>
</dbReference>
<reference evidence="1 2" key="1">
    <citation type="journal article" date="2021" name="Sci. Rep.">
        <title>The distribution of antibiotic resistance genes in chicken gut microbiota commensals.</title>
        <authorList>
            <person name="Juricova H."/>
            <person name="Matiasovicova J."/>
            <person name="Kubasova T."/>
            <person name="Cejkova D."/>
            <person name="Rychlik I."/>
        </authorList>
    </citation>
    <scope>NUCLEOTIDE SEQUENCE [LARGE SCALE GENOMIC DNA]</scope>
    <source>
        <strain evidence="1 2">An562</strain>
    </source>
</reference>
<dbReference type="EMBL" id="JACJKX010000007">
    <property type="protein sequence ID" value="MBM6928594.1"/>
    <property type="molecule type" value="Genomic_DNA"/>
</dbReference>
<evidence type="ECO:0000313" key="1">
    <source>
        <dbReference type="EMBL" id="MBM6928594.1"/>
    </source>
</evidence>
<organism evidence="1 2">
    <name type="scientific">Parasutterella secunda</name>
    <dbReference type="NCBI Taxonomy" id="626947"/>
    <lineage>
        <taxon>Bacteria</taxon>
        <taxon>Pseudomonadati</taxon>
        <taxon>Pseudomonadota</taxon>
        <taxon>Betaproteobacteria</taxon>
        <taxon>Burkholderiales</taxon>
        <taxon>Sutterellaceae</taxon>
        <taxon>Parasutterella</taxon>
    </lineage>
</organism>
<sequence length="104" mass="11679">MSWFKDLVQSDVEDVFLNSEEFAEEHVINGDKVRCILDKVINEAHSEDSYVGVFVNQLKIYVRTGDILTPEEGDLIQVDGSNHIVQSVNEEMGVLVIVADANKQ</sequence>